<keyword evidence="2" id="KW-1185">Reference proteome</keyword>
<protein>
    <submittedName>
        <fullName evidence="1">Uncharacterized protein</fullName>
    </submittedName>
</protein>
<dbReference type="AlphaFoldDB" id="A0A0G2EKU5"/>
<reference evidence="1 2" key="1">
    <citation type="submission" date="2015-05" db="EMBL/GenBank/DDBJ databases">
        <title>Distinctive expansion of gene families associated with plant cell wall degradation and secondary metabolism in the genomes of grapevine trunk pathogens.</title>
        <authorList>
            <person name="Lawrence D.P."/>
            <person name="Travadon R."/>
            <person name="Rolshausen P.E."/>
            <person name="Baumgartner K."/>
        </authorList>
    </citation>
    <scope>NUCLEOTIDE SEQUENCE [LARGE SCALE GENOMIC DNA]</scope>
    <source>
        <strain evidence="1">UCRPC4</strain>
    </source>
</reference>
<accession>A0A0G2EKU5</accession>
<dbReference type="EMBL" id="LCWF01000073">
    <property type="protein sequence ID" value="KKY22781.1"/>
    <property type="molecule type" value="Genomic_DNA"/>
</dbReference>
<sequence>MLPLSPISSDETYDGSAKYYWDIEQVEPQSKDTWTQRQVGNWLYEYSVRQGLADSTNYLADLMNTYAFDAPDLDCTINSERCPTFDAQTFFTQGMENDVFNAGLVRAAVYNYWYWFNTMYKALDATKTDMNAIVPSVVQAFVPAYTPPVSFWDLKNPVFKDLFNLVMIFNPVEGAVTSLAESAAAKAFADANADVWKGTQYYEDLAAAIQQNTKTVTGLLKSGTNVYDKSMLVVKDAISYMSTSSGRNSDGSQSQGNSAPYLVEALSQVDDYQAQLGNALDAIFDQGFVAGGFIEQVFDGSFVVPAAKAGGDWSKNPESLSHAEALSAIGAMTVSNILKDQSVMLVKLDAAFNDLNDCVNNYVEFEFPTVVTHYCLQPPGQYSFYRYFAVTYNVGHNWFEANDACEQIKPFPGTGPLNGQTWAGFDLVETDFWFGVDSCSANNHPFANPAPAGAYYPSPDFDATNPDSLTSATQCLYNTPLCDMGSDDVISGCNTYRQQIDRYLQGVSGYDGAKWSQDTCTELEKLMYCAQYMAIEKGQATLNNFAAAYGNEFQSIFEQHLTGLDDYSETCFDIKEH</sequence>
<comment type="caution">
    <text evidence="1">The sequence shown here is derived from an EMBL/GenBank/DDBJ whole genome shotgun (WGS) entry which is preliminary data.</text>
</comment>
<reference evidence="1 2" key="2">
    <citation type="submission" date="2015-05" db="EMBL/GenBank/DDBJ databases">
        <authorList>
            <person name="Morales-Cruz A."/>
            <person name="Amrine K.C."/>
            <person name="Cantu D."/>
        </authorList>
    </citation>
    <scope>NUCLEOTIDE SEQUENCE [LARGE SCALE GENOMIC DNA]</scope>
    <source>
        <strain evidence="1">UCRPC4</strain>
    </source>
</reference>
<evidence type="ECO:0000313" key="2">
    <source>
        <dbReference type="Proteomes" id="UP000053317"/>
    </source>
</evidence>
<gene>
    <name evidence="1" type="ORF">UCRPC4_g03107</name>
</gene>
<organism evidence="1 2">
    <name type="scientific">Phaeomoniella chlamydospora</name>
    <name type="common">Phaeoacremonium chlamydosporum</name>
    <dbReference type="NCBI Taxonomy" id="158046"/>
    <lineage>
        <taxon>Eukaryota</taxon>
        <taxon>Fungi</taxon>
        <taxon>Dikarya</taxon>
        <taxon>Ascomycota</taxon>
        <taxon>Pezizomycotina</taxon>
        <taxon>Eurotiomycetes</taxon>
        <taxon>Chaetothyriomycetidae</taxon>
        <taxon>Phaeomoniellales</taxon>
        <taxon>Phaeomoniellaceae</taxon>
        <taxon>Phaeomoniella</taxon>
    </lineage>
</organism>
<evidence type="ECO:0000313" key="1">
    <source>
        <dbReference type="EMBL" id="KKY22781.1"/>
    </source>
</evidence>
<proteinExistence type="predicted"/>
<name>A0A0G2EKU5_PHACM</name>
<dbReference type="Proteomes" id="UP000053317">
    <property type="component" value="Unassembled WGS sequence"/>
</dbReference>